<dbReference type="SUPFAM" id="SSF48371">
    <property type="entry name" value="ARM repeat"/>
    <property type="match status" value="1"/>
</dbReference>
<proteinExistence type="predicted"/>
<dbReference type="InterPro" id="IPR004083">
    <property type="entry name" value="Raptor"/>
</dbReference>
<dbReference type="EMBL" id="JAPFFF010000005">
    <property type="protein sequence ID" value="KAK8889589.1"/>
    <property type="molecule type" value="Genomic_DNA"/>
</dbReference>
<dbReference type="Proteomes" id="UP001470230">
    <property type="component" value="Unassembled WGS sequence"/>
</dbReference>
<reference evidence="1 2" key="1">
    <citation type="submission" date="2024-04" db="EMBL/GenBank/DDBJ databases">
        <title>Tritrichomonas musculus Genome.</title>
        <authorList>
            <person name="Alves-Ferreira E."/>
            <person name="Grigg M."/>
            <person name="Lorenzi H."/>
            <person name="Galac M."/>
        </authorList>
    </citation>
    <scope>NUCLEOTIDE SEQUENCE [LARGE SCALE GENOMIC DNA]</scope>
    <source>
        <strain evidence="1 2">EAF2021</strain>
    </source>
</reference>
<organism evidence="1 2">
    <name type="scientific">Tritrichomonas musculus</name>
    <dbReference type="NCBI Taxonomy" id="1915356"/>
    <lineage>
        <taxon>Eukaryota</taxon>
        <taxon>Metamonada</taxon>
        <taxon>Parabasalia</taxon>
        <taxon>Tritrichomonadida</taxon>
        <taxon>Tritrichomonadidae</taxon>
        <taxon>Tritrichomonas</taxon>
    </lineage>
</organism>
<evidence type="ECO:0000313" key="1">
    <source>
        <dbReference type="EMBL" id="KAK8889589.1"/>
    </source>
</evidence>
<sequence length="1271" mass="143412">MNESIKSNFEIFIDRHQPNKESKKQYLNDWSHLYLSQETCPSSYQKVVMKYPPTTRIANAIVSILLPEASKFPGSINRNSSSIVFWTSISSQNTPEINLSEINSAITNAYKSRFSRINLNILTDFKQDIFTQYLKDNNKDLTKRTLVHFISDLSPELNSPIRKAEQFRQLREIIKSTLHCGVHIIDCDMAGIYYLQYLDIFKETEFTMQHQNLFVFFSCLENQKVPKLPGLPNDLFSSFLISPAKTALLCHSWHYFCFNHDPYSNFKDDSIFNLNINASSSHDSSQQQSKEKDEWNDSHSQFFFRSSLSPLTIEQINSAPKDLLDNLMNSLRRIVEAMLCDSEYFTIFFKIDEAVADLFIGLAVAQHFFNLFQVKPFSYPSFPDSVANHPLWSTFDLRLDAALMTLVYGHSFNSYTSDSSSKASTNSSNMNDNFLFDYKYLSTLYNIDNIPFAQHELQTIKLLIESHSPLSTFAGHVAFLPNCLIEPGMMNDSINTLASFIEEKGFPAIQMASKFPIFPSLVKIAKSTINDIKTKEMVIDSNIDTNKLLLCMSKLYVFYPNSKDLVPFFNNQYLASFTVYHLRSENPLPALVLFTLMLKMSDGSMITLFLKCNWISITECLIQSSSIDVRIWALLLVSSFAKYVNLTDQVLQLLDAISIAADDASPLVRVAFLVALQSIPLSTQSSQIETSVLEASLKLIDDMNPAVRRELAALLVSMKMRYLQKATSCDDKMTPSLSMSTSDFFSESGSDMNLEMTANGATAGSYKTPSNLNTIRPKINIGSFSFSTKSEINKIISNQEGNIDEIDGNQQNNKIILSALKLLSTDPFKGVSQTAREVQKNFTFMIFFDLYISPSNFKTKKFSTSSLKSEVKLNNADLKRVRLENIFNMKHFVLNANTNQCITSNIAFSCLDDNQLFFGTDGGRIISQSLQQQQLVVSSSLKTDKSVIQGFTSQSPITHVHCVENNGFPLLLVSNNSGDFFAGDLFNYQLNSKSNKMPILTSFRVFLSSNSCIKNNDQTALSKGKNLTSDSLSSSSSFCLNCDFKEPAKRGYEFEYVSRDSRLYFYAPKTGCNVNLYDLLSEQKVGEIRSLKDNITAIHSPSYLSDCLFVCDEDFLLYDCRASLDEPVLTYVPSAPQSSDTQFNKVYSCKSFNKEPFLLPICTYGGSVLYNDLRALNLTVGGLGGLKKQCIFDCSFSDAQTLCFDVNQDTLTAAVGTTKGASVFFYPGDKKIVFPSKQKLAQPVFRLEWMQGRFGMVIMQNYTDIQSCTFY</sequence>
<dbReference type="Gene3D" id="1.25.10.10">
    <property type="entry name" value="Leucine-rich Repeat Variant"/>
    <property type="match status" value="1"/>
</dbReference>
<keyword evidence="2" id="KW-1185">Reference proteome</keyword>
<evidence type="ECO:0000313" key="2">
    <source>
        <dbReference type="Proteomes" id="UP001470230"/>
    </source>
</evidence>
<comment type="caution">
    <text evidence="1">The sequence shown here is derived from an EMBL/GenBank/DDBJ whole genome shotgun (WGS) entry which is preliminary data.</text>
</comment>
<dbReference type="PANTHER" id="PTHR12848">
    <property type="entry name" value="REGULATORY-ASSOCIATED PROTEIN OF MTOR"/>
    <property type="match status" value="1"/>
</dbReference>
<dbReference type="InterPro" id="IPR036322">
    <property type="entry name" value="WD40_repeat_dom_sf"/>
</dbReference>
<name>A0ABR2KEM6_9EUKA</name>
<dbReference type="InterPro" id="IPR016024">
    <property type="entry name" value="ARM-type_fold"/>
</dbReference>
<gene>
    <name evidence="1" type="ORF">M9Y10_034340</name>
</gene>
<dbReference type="SUPFAM" id="SSF50978">
    <property type="entry name" value="WD40 repeat-like"/>
    <property type="match status" value="1"/>
</dbReference>
<protein>
    <recommendedName>
        <fullName evidence="3">Raptor N-terminal CASPase-like domain-containing protein</fullName>
    </recommendedName>
</protein>
<accession>A0ABR2KEM6</accession>
<dbReference type="PANTHER" id="PTHR12848:SF16">
    <property type="entry name" value="REGULATORY-ASSOCIATED PROTEIN OF MTOR"/>
    <property type="match status" value="1"/>
</dbReference>
<evidence type="ECO:0008006" key="3">
    <source>
        <dbReference type="Google" id="ProtNLM"/>
    </source>
</evidence>
<dbReference type="InterPro" id="IPR011989">
    <property type="entry name" value="ARM-like"/>
</dbReference>